<evidence type="ECO:0000313" key="8">
    <source>
        <dbReference type="Proteomes" id="UP000504603"/>
    </source>
</evidence>
<gene>
    <name evidence="9" type="primary">LOC111006727</name>
</gene>
<dbReference type="KEGG" id="mcha:111006727"/>
<accession>A0A6J1BYG4</accession>
<dbReference type="GO" id="GO:0000447">
    <property type="term" value="P:endonucleolytic cleavage in ITS1 to separate SSU-rRNA from 5.8S rRNA and LSU-rRNA from tricistronic rRNA transcript (SSU-rRNA, 5.8S rRNA, LSU-rRNA)"/>
    <property type="evidence" value="ECO:0007669"/>
    <property type="project" value="TreeGrafter"/>
</dbReference>
<evidence type="ECO:0000259" key="7">
    <source>
        <dbReference type="PROSITE" id="PS50102"/>
    </source>
</evidence>
<evidence type="ECO:0000256" key="6">
    <source>
        <dbReference type="SAM" id="MobiDB-lite"/>
    </source>
</evidence>
<comment type="subcellular location">
    <subcellularLocation>
        <location evidence="1">Nucleus</location>
        <location evidence="1">Nucleolus</location>
    </subcellularLocation>
</comment>
<evidence type="ECO:0000256" key="1">
    <source>
        <dbReference type="ARBA" id="ARBA00004604"/>
    </source>
</evidence>
<protein>
    <submittedName>
        <fullName evidence="9">Pre-rRNA-processing protein ESF2</fullName>
    </submittedName>
</protein>
<dbReference type="InterPro" id="IPR012677">
    <property type="entry name" value="Nucleotide-bd_a/b_plait_sf"/>
</dbReference>
<dbReference type="InterPro" id="IPR000504">
    <property type="entry name" value="RRM_dom"/>
</dbReference>
<keyword evidence="8" id="KW-1185">Reference proteome</keyword>
<dbReference type="GO" id="GO:0005730">
    <property type="term" value="C:nucleolus"/>
    <property type="evidence" value="ECO:0007669"/>
    <property type="project" value="UniProtKB-SubCell"/>
</dbReference>
<proteinExistence type="inferred from homology"/>
<keyword evidence="3 5" id="KW-0694">RNA-binding</keyword>
<dbReference type="AlphaFoldDB" id="A0A6J1BYG4"/>
<comment type="similarity">
    <text evidence="2">Belongs to the ESF2/ABP1 family.</text>
</comment>
<dbReference type="GO" id="GO:0034462">
    <property type="term" value="P:small-subunit processome assembly"/>
    <property type="evidence" value="ECO:0007669"/>
    <property type="project" value="TreeGrafter"/>
</dbReference>
<dbReference type="InterPro" id="IPR039119">
    <property type="entry name" value="ABT1/Esf2"/>
</dbReference>
<keyword evidence="4" id="KW-0539">Nucleus</keyword>
<dbReference type="PANTHER" id="PTHR12311:SF7">
    <property type="entry name" value="ACTIVATOR OF BASAL TRANSCRIPTION 1"/>
    <property type="match status" value="1"/>
</dbReference>
<dbReference type="OrthoDB" id="287393at2759"/>
<reference evidence="9" key="1">
    <citation type="submission" date="2025-08" db="UniProtKB">
        <authorList>
            <consortium name="RefSeq"/>
        </authorList>
    </citation>
    <scope>IDENTIFICATION</scope>
    <source>
        <strain evidence="9">OHB3-1</strain>
    </source>
</reference>
<feature type="region of interest" description="Disordered" evidence="6">
    <location>
        <begin position="1"/>
        <end position="155"/>
    </location>
</feature>
<dbReference type="InterPro" id="IPR035979">
    <property type="entry name" value="RBD_domain_sf"/>
</dbReference>
<feature type="domain" description="RRM" evidence="7">
    <location>
        <begin position="171"/>
        <end position="253"/>
    </location>
</feature>
<feature type="compositionally biased region" description="Basic and acidic residues" evidence="6">
    <location>
        <begin position="108"/>
        <end position="143"/>
    </location>
</feature>
<feature type="compositionally biased region" description="Basic residues" evidence="6">
    <location>
        <begin position="64"/>
        <end position="74"/>
    </location>
</feature>
<evidence type="ECO:0000256" key="2">
    <source>
        <dbReference type="ARBA" id="ARBA00005819"/>
    </source>
</evidence>
<dbReference type="Proteomes" id="UP000504603">
    <property type="component" value="Unplaced"/>
</dbReference>
<dbReference type="GO" id="GO:0000472">
    <property type="term" value="P:endonucleolytic cleavage to generate mature 5'-end of SSU-rRNA from (SSU-rRNA, 5.8S rRNA, LSU-rRNA)"/>
    <property type="evidence" value="ECO:0007669"/>
    <property type="project" value="TreeGrafter"/>
</dbReference>
<dbReference type="PROSITE" id="PS50102">
    <property type="entry name" value="RRM"/>
    <property type="match status" value="1"/>
</dbReference>
<feature type="compositionally biased region" description="Basic residues" evidence="6">
    <location>
        <begin position="22"/>
        <end position="33"/>
    </location>
</feature>
<dbReference type="RefSeq" id="XP_022134500.1">
    <property type="nucleotide sequence ID" value="XM_022278808.1"/>
</dbReference>
<dbReference type="GO" id="GO:0000480">
    <property type="term" value="P:endonucleolytic cleavage in 5'-ETS of tricistronic rRNA transcript (SSU-rRNA, 5.8S rRNA, LSU-rRNA)"/>
    <property type="evidence" value="ECO:0007669"/>
    <property type="project" value="TreeGrafter"/>
</dbReference>
<feature type="compositionally biased region" description="Basic and acidic residues" evidence="6">
    <location>
        <begin position="77"/>
        <end position="98"/>
    </location>
</feature>
<dbReference type="InterPro" id="IPR034353">
    <property type="entry name" value="ABT1/ESF2_RRM"/>
</dbReference>
<dbReference type="GO" id="GO:0003723">
    <property type="term" value="F:RNA binding"/>
    <property type="evidence" value="ECO:0007669"/>
    <property type="project" value="UniProtKB-UniRule"/>
</dbReference>
<evidence type="ECO:0000256" key="3">
    <source>
        <dbReference type="ARBA" id="ARBA00022884"/>
    </source>
</evidence>
<sequence>MPKEEICEVNLTTDLSPESSKKRAKRSKNKKKQLLTEGVDVMKMKEVRSVQVEESNINSDGDKVKKKKKGKKSAKQCVEENSIKAEAGEIESKAESSMKEGGPFSDGGGEKDAAFEKKQIPLEHAEDARADSIVRENSGEKILESNNGKSDQRIKRKKRLLKESAKANMCGICYLSRVPPHMDPLKLRQILSHYGEIQRIYLAPEDAANQVQRKRAGGFRGQLFSEGWVEFTDKRVAKKVATMLNGEQIGGRKRSSFYYDLWNIKYLSKFKWDDLTEETAYKHAIREQKLALEISAAKRERDFYLSKVDKSRALNSIEERLKKKQKLREDSEMSSEPVVYQKLPKLIRNFPQTQPVADSAVENKQRLSKNILAGVFGSS</sequence>
<name>A0A6J1BYG4_MOMCH</name>
<dbReference type="SUPFAM" id="SSF54928">
    <property type="entry name" value="RNA-binding domain, RBD"/>
    <property type="match status" value="1"/>
</dbReference>
<dbReference type="Pfam" id="PF00076">
    <property type="entry name" value="RRM_1"/>
    <property type="match status" value="1"/>
</dbReference>
<dbReference type="Gene3D" id="3.30.70.330">
    <property type="match status" value="1"/>
</dbReference>
<dbReference type="GeneID" id="111006727"/>
<evidence type="ECO:0000256" key="4">
    <source>
        <dbReference type="ARBA" id="ARBA00023242"/>
    </source>
</evidence>
<evidence type="ECO:0000313" key="9">
    <source>
        <dbReference type="RefSeq" id="XP_022134500.1"/>
    </source>
</evidence>
<organism evidence="8 9">
    <name type="scientific">Momordica charantia</name>
    <name type="common">Bitter gourd</name>
    <name type="synonym">Balsam pear</name>
    <dbReference type="NCBI Taxonomy" id="3673"/>
    <lineage>
        <taxon>Eukaryota</taxon>
        <taxon>Viridiplantae</taxon>
        <taxon>Streptophyta</taxon>
        <taxon>Embryophyta</taxon>
        <taxon>Tracheophyta</taxon>
        <taxon>Spermatophyta</taxon>
        <taxon>Magnoliopsida</taxon>
        <taxon>eudicotyledons</taxon>
        <taxon>Gunneridae</taxon>
        <taxon>Pentapetalae</taxon>
        <taxon>rosids</taxon>
        <taxon>fabids</taxon>
        <taxon>Cucurbitales</taxon>
        <taxon>Cucurbitaceae</taxon>
        <taxon>Momordiceae</taxon>
        <taxon>Momordica</taxon>
    </lineage>
</organism>
<dbReference type="CDD" id="cd12263">
    <property type="entry name" value="RRM_ABT1_like"/>
    <property type="match status" value="1"/>
</dbReference>
<evidence type="ECO:0000256" key="5">
    <source>
        <dbReference type="PROSITE-ProRule" id="PRU00176"/>
    </source>
</evidence>
<dbReference type="PANTHER" id="PTHR12311">
    <property type="entry name" value="ACTIVATOR OF BASAL TRANSCRIPTION 1"/>
    <property type="match status" value="1"/>
</dbReference>